<evidence type="ECO:0000313" key="2">
    <source>
        <dbReference type="Proteomes" id="UP000327424"/>
    </source>
</evidence>
<dbReference type="OrthoDB" id="9812283at2"/>
<dbReference type="RefSeq" id="WP_019628849.1">
    <property type="nucleotide sequence ID" value="NZ_ALOE01000009.1"/>
</dbReference>
<evidence type="ECO:0000313" key="1">
    <source>
        <dbReference type="EMBL" id="QFI38151.1"/>
    </source>
</evidence>
<name>A0A5J6WLQ3_MORMI</name>
<reference evidence="1 2" key="1">
    <citation type="submission" date="2019-09" db="EMBL/GenBank/DDBJ databases">
        <title>Hybrid Assembly of the complete Genome of the Deep-Sea Bacterium Moritella marina from long Nanopore and Illumina reads.</title>
        <authorList>
            <person name="Magin S."/>
            <person name="Georgoulis A."/>
            <person name="Papadimitriou K."/>
            <person name="Iliakis G."/>
            <person name="Vorgias C.E."/>
        </authorList>
    </citation>
    <scope>NUCLEOTIDE SEQUENCE [LARGE SCALE GENOMIC DNA]</scope>
    <source>
        <strain evidence="1 2">MP-1</strain>
    </source>
</reference>
<accession>A0A5J6WLQ3</accession>
<dbReference type="Proteomes" id="UP000327424">
    <property type="component" value="Chromosome"/>
</dbReference>
<dbReference type="AlphaFoldDB" id="A0A5J6WLQ3"/>
<dbReference type="Pfam" id="PF13289">
    <property type="entry name" value="SIR2_2"/>
    <property type="match status" value="1"/>
</dbReference>
<gene>
    <name evidence="1" type="ORF">FR932_09995</name>
</gene>
<organism evidence="1 2">
    <name type="scientific">Moritella marina ATCC 15381</name>
    <dbReference type="NCBI Taxonomy" id="1202962"/>
    <lineage>
        <taxon>Bacteria</taxon>
        <taxon>Pseudomonadati</taxon>
        <taxon>Pseudomonadota</taxon>
        <taxon>Gammaproteobacteria</taxon>
        <taxon>Alteromonadales</taxon>
        <taxon>Moritellaceae</taxon>
        <taxon>Moritella</taxon>
    </lineage>
</organism>
<sequence>MEKIQFLSTFVKRVGDLKSPVELDLNDSKINDDSNYQTLLNTINNTLDFDNLIVLAGSGTSLTFKEAPSMRDLWDQCKDANSELFETVLNIVQYDKNILSNGNETETVCNDIELLLSLCDQHIALSFDNEHLISLNSFLDKSKQVILDATDFTDNIDSKEWASHDKFLRTLGRRSPKQQRLKLFTTNYDLAFEHSASNTGFVVVDGFEFSSPSYFNPTWYRYDIVDRSDESKSSSSYISNVFHLYKMHGSVNWTRESNGRVKKIDYKAGIDEPVFIYPSSSKYQTSYDSPYLDMMSSFLHCLQKPKTALICLGFGFNDKHINNAITMALRTNPEFNVLVGTKDPFDEQGSFNADIRDLFTSAIEEGDRRISIIGGTFSQFSNLLQERRKETPEEQLFKNFEKLTESIANRKVAKNEF</sequence>
<proteinExistence type="predicted"/>
<protein>
    <submittedName>
        <fullName evidence="1">SIR2 family protein</fullName>
    </submittedName>
</protein>
<keyword evidence="2" id="KW-1185">Reference proteome</keyword>
<dbReference type="KEGG" id="mmaa:FR932_09995"/>
<dbReference type="EMBL" id="CP044399">
    <property type="protein sequence ID" value="QFI38151.1"/>
    <property type="molecule type" value="Genomic_DNA"/>
</dbReference>